<evidence type="ECO:0000313" key="2">
    <source>
        <dbReference type="Proteomes" id="UP000216758"/>
    </source>
</evidence>
<dbReference type="AlphaFoldDB" id="A0A256JM94"/>
<gene>
    <name evidence="1" type="ORF">DJ78_10360</name>
</gene>
<evidence type="ECO:0000313" key="1">
    <source>
        <dbReference type="EMBL" id="OYR69880.1"/>
    </source>
</evidence>
<sequence length="81" mass="8682">MSRPAIDLETDVIRDRPLTQEEAKIQVALCDDDPSQLMLSVGGNWGVTFAELTPTEARAIATALEHTAVRAAAATEVSTDE</sequence>
<name>A0A256JM94_HALEZ</name>
<accession>A0A256JM94</accession>
<dbReference type="Proteomes" id="UP000216758">
    <property type="component" value="Unassembled WGS sequence"/>
</dbReference>
<dbReference type="RefSeq" id="WP_094583154.1">
    <property type="nucleotide sequence ID" value="NZ_JAQMRM010000012.1"/>
</dbReference>
<proteinExistence type="predicted"/>
<reference evidence="1 2" key="1">
    <citation type="journal article" date="2014" name="Front. Microbiol.">
        <title>Population and genomic analysis of the genus Halorubrum.</title>
        <authorList>
            <person name="Fullmer M.S."/>
            <person name="Soucy S.M."/>
            <person name="Swithers K.S."/>
            <person name="Makkay A.M."/>
            <person name="Wheeler R."/>
            <person name="Ventosa A."/>
            <person name="Gogarten J.P."/>
            <person name="Papke R.T."/>
        </authorList>
    </citation>
    <scope>NUCLEOTIDE SEQUENCE [LARGE SCALE GENOMIC DNA]</scope>
    <source>
        <strain evidence="1 2">G37</strain>
    </source>
</reference>
<dbReference type="EMBL" id="NHPB01000056">
    <property type="protein sequence ID" value="OYR69880.1"/>
    <property type="molecule type" value="Genomic_DNA"/>
</dbReference>
<comment type="caution">
    <text evidence="1">The sequence shown here is derived from an EMBL/GenBank/DDBJ whole genome shotgun (WGS) entry which is preliminary data.</text>
</comment>
<organism evidence="1 2">
    <name type="scientific">Halorubrum ezzemoulense</name>
    <name type="common">Halorubrum chaoviator</name>
    <dbReference type="NCBI Taxonomy" id="337243"/>
    <lineage>
        <taxon>Archaea</taxon>
        <taxon>Methanobacteriati</taxon>
        <taxon>Methanobacteriota</taxon>
        <taxon>Stenosarchaea group</taxon>
        <taxon>Halobacteria</taxon>
        <taxon>Halobacteriales</taxon>
        <taxon>Haloferacaceae</taxon>
        <taxon>Halorubrum</taxon>
    </lineage>
</organism>
<protein>
    <submittedName>
        <fullName evidence="1">Uncharacterized protein</fullName>
    </submittedName>
</protein>
<dbReference type="OrthoDB" id="328896at2157"/>